<reference evidence="1" key="1">
    <citation type="submission" date="2021-01" db="EMBL/GenBank/DDBJ databases">
        <authorList>
            <person name="Corre E."/>
            <person name="Pelletier E."/>
            <person name="Niang G."/>
            <person name="Scheremetjew M."/>
            <person name="Finn R."/>
            <person name="Kale V."/>
            <person name="Holt S."/>
            <person name="Cochrane G."/>
            <person name="Meng A."/>
            <person name="Brown T."/>
            <person name="Cohen L."/>
        </authorList>
    </citation>
    <scope>NUCLEOTIDE SEQUENCE</scope>
    <source>
        <strain evidence="1">CCMP 2712</strain>
    </source>
</reference>
<dbReference type="EMBL" id="HBKN01003159">
    <property type="protein sequence ID" value="CAE2193376.1"/>
    <property type="molecule type" value="Transcribed_RNA"/>
</dbReference>
<sequence length="149" mass="17173">MVLNSSSPSRSQGLKAVKLVLLFVFVNNSAPIQTWASHARTGNPTRTSRRSVQTLRLRGFGPLLYEKQQKQHHNTKKSKKIEEESSKLQCTYEKLNMSDPNMFSYETYDIDPGKAFLFDVPARLLAHVVTFWKIGWSLQCRKLHRSSFQ</sequence>
<organism evidence="1">
    <name type="scientific">Guillardia theta</name>
    <name type="common">Cryptophyte</name>
    <name type="synonym">Cryptomonas phi</name>
    <dbReference type="NCBI Taxonomy" id="55529"/>
    <lineage>
        <taxon>Eukaryota</taxon>
        <taxon>Cryptophyceae</taxon>
        <taxon>Pyrenomonadales</taxon>
        <taxon>Geminigeraceae</taxon>
        <taxon>Guillardia</taxon>
    </lineage>
</organism>
<dbReference type="AlphaFoldDB" id="A0A7S4HB36"/>
<name>A0A7S4HB36_GUITH</name>
<accession>A0A7S4HB36</accession>
<evidence type="ECO:0000313" key="1">
    <source>
        <dbReference type="EMBL" id="CAE2193376.1"/>
    </source>
</evidence>
<gene>
    <name evidence="1" type="ORF">GTHE00462_LOCUS2687</name>
</gene>
<proteinExistence type="predicted"/>
<protein>
    <submittedName>
        <fullName evidence="1">Uncharacterized protein</fullName>
    </submittedName>
</protein>